<feature type="compositionally biased region" description="Pro residues" evidence="1">
    <location>
        <begin position="109"/>
        <end position="124"/>
    </location>
</feature>
<dbReference type="OMA" id="YGNDVEL"/>
<keyword evidence="4" id="KW-1185">Reference proteome</keyword>
<feature type="chain" id="PRO_5004245149" evidence="2">
    <location>
        <begin position="25"/>
        <end position="442"/>
    </location>
</feature>
<gene>
    <name evidence="3" type="ORF">TA05560</name>
</gene>
<feature type="compositionally biased region" description="Pro residues" evidence="1">
    <location>
        <begin position="177"/>
        <end position="186"/>
    </location>
</feature>
<proteinExistence type="predicted"/>
<evidence type="ECO:0000256" key="2">
    <source>
        <dbReference type="SAM" id="SignalP"/>
    </source>
</evidence>
<dbReference type="VEuPathDB" id="PiroplasmaDB:TA05560"/>
<evidence type="ECO:0000313" key="3">
    <source>
        <dbReference type="EMBL" id="CAI76069.1"/>
    </source>
</evidence>
<feature type="compositionally biased region" description="Low complexity" evidence="1">
    <location>
        <begin position="125"/>
        <end position="160"/>
    </location>
</feature>
<sequence>MKIMNIYVIFIYTFIFVILKSSNCSDQYPGYSTPDDTEDEDNNFDVSQSGHPHEQQYQPPTPHTTQPPPTQPEPVTYPGIQYPVYQPQPQQPYPGYQPVPYEQYQPYIPYQPPQPDQPYQPPPQTTQQILVTYPGVQYPGYQPEPYQHYYPEPYQQYPGYQPQPPTHYQPTTIQYQPQPPYQPPQQQPILQPQQQPYYTGYRPTPTRDPSQLQKEYDQLPDKLTSATKYKETRQKELDFIKLYKKSKKGKLVLMTENDYRKVFSNMFVTKYKLKSELEMLICNADTVYIHKTGNAYCTSITYNKKTNCFILTRNDGFLYIKLDDGRWRLKYRSFPDYVKLYTHDSYGNDVELNDEFYYLELTSKGSFKYRIKDDIRCTKIIVKQMLVWKQRDLDEPFPNVISVTIKMNVVLHYENYVIIYGIVRRQFKRLYIKPNKAGFNEY</sequence>
<dbReference type="GeneID" id="3864658"/>
<evidence type="ECO:0000256" key="1">
    <source>
        <dbReference type="SAM" id="MobiDB-lite"/>
    </source>
</evidence>
<feature type="signal peptide" evidence="2">
    <location>
        <begin position="1"/>
        <end position="24"/>
    </location>
</feature>
<dbReference type="RefSeq" id="XP_955545.1">
    <property type="nucleotide sequence ID" value="XM_950452.1"/>
</dbReference>
<name>Q4UAT2_THEAN</name>
<protein>
    <submittedName>
        <fullName evidence="3">Theileria-specific sub-telomeric protein, SVSP family, putative</fullName>
    </submittedName>
</protein>
<evidence type="ECO:0000313" key="4">
    <source>
        <dbReference type="Proteomes" id="UP000001950"/>
    </source>
</evidence>
<feature type="region of interest" description="Disordered" evidence="1">
    <location>
        <begin position="29"/>
        <end position="189"/>
    </location>
</feature>
<keyword evidence="2" id="KW-0732">Signal</keyword>
<dbReference type="AlphaFoldDB" id="Q4UAT2"/>
<feature type="compositionally biased region" description="Low complexity" evidence="1">
    <location>
        <begin position="98"/>
        <end position="108"/>
    </location>
</feature>
<dbReference type="InParanoid" id="Q4UAT2"/>
<dbReference type="EMBL" id="CR940352">
    <property type="protein sequence ID" value="CAI76069.1"/>
    <property type="molecule type" value="Genomic_DNA"/>
</dbReference>
<dbReference type="eggNOG" id="ENOG502QPJP">
    <property type="taxonomic scope" value="Eukaryota"/>
</dbReference>
<reference evidence="3 4" key="1">
    <citation type="journal article" date="2005" name="Science">
        <title>Genome of the host-cell transforming parasite Theileria annulata compared with T. parva.</title>
        <authorList>
            <person name="Pain A."/>
            <person name="Renauld H."/>
            <person name="Berriman M."/>
            <person name="Murphy L."/>
            <person name="Yeats C.A."/>
            <person name="Weir W."/>
            <person name="Kerhornou A."/>
            <person name="Aslett M."/>
            <person name="Bishop R."/>
            <person name="Bouchier C."/>
            <person name="Cochet M."/>
            <person name="Coulson R.M.R."/>
            <person name="Cronin A."/>
            <person name="de Villiers E.P."/>
            <person name="Fraser A."/>
            <person name="Fosker N."/>
            <person name="Gardner M."/>
            <person name="Goble A."/>
            <person name="Griffiths-Jones S."/>
            <person name="Harris D.E."/>
            <person name="Katzer F."/>
            <person name="Larke N."/>
            <person name="Lord A."/>
            <person name="Maser P."/>
            <person name="McKellar S."/>
            <person name="Mooney P."/>
            <person name="Morton F."/>
            <person name="Nene V."/>
            <person name="O'Neil S."/>
            <person name="Price C."/>
            <person name="Quail M.A."/>
            <person name="Rabbinowitsch E."/>
            <person name="Rawlings N.D."/>
            <person name="Rutter S."/>
            <person name="Saunders D."/>
            <person name="Seeger K."/>
            <person name="Shah T."/>
            <person name="Squares R."/>
            <person name="Squares S."/>
            <person name="Tivey A."/>
            <person name="Walker A.R."/>
            <person name="Woodward J."/>
            <person name="Dobbelaere D.A.E."/>
            <person name="Langsley G."/>
            <person name="Rajandream M.A."/>
            <person name="McKeever D."/>
            <person name="Shiels B."/>
            <person name="Tait A."/>
            <person name="Barrell B.G."/>
            <person name="Hall N."/>
        </authorList>
    </citation>
    <scope>NUCLEOTIDE SEQUENCE [LARGE SCALE GENOMIC DNA]</scope>
    <source>
        <strain evidence="4">Ankara</strain>
    </source>
</reference>
<dbReference type="Proteomes" id="UP000001950">
    <property type="component" value="Chromosome 3"/>
</dbReference>
<dbReference type="OrthoDB" id="10591284at2759"/>
<organism evidence="3 4">
    <name type="scientific">Theileria annulata</name>
    <dbReference type="NCBI Taxonomy" id="5874"/>
    <lineage>
        <taxon>Eukaryota</taxon>
        <taxon>Sar</taxon>
        <taxon>Alveolata</taxon>
        <taxon>Apicomplexa</taxon>
        <taxon>Aconoidasida</taxon>
        <taxon>Piroplasmida</taxon>
        <taxon>Theileriidae</taxon>
        <taxon>Theileria</taxon>
    </lineage>
</organism>
<feature type="compositionally biased region" description="Pro residues" evidence="1">
    <location>
        <begin position="59"/>
        <end position="72"/>
    </location>
</feature>
<feature type="compositionally biased region" description="Low complexity" evidence="1">
    <location>
        <begin position="73"/>
        <end position="88"/>
    </location>
</feature>
<dbReference type="KEGG" id="tan:TA05560"/>
<accession>Q4UAT2</accession>
<dbReference type="STRING" id="5874.Q4UAT2"/>